<evidence type="ECO:0000313" key="2">
    <source>
        <dbReference type="Proteomes" id="UP000250275"/>
    </source>
</evidence>
<dbReference type="EMBL" id="KQ798313">
    <property type="protein sequence ID" value="OAD46953.1"/>
    <property type="molecule type" value="Genomic_DNA"/>
</dbReference>
<evidence type="ECO:0000313" key="1">
    <source>
        <dbReference type="EMBL" id="OAD46953.1"/>
    </source>
</evidence>
<dbReference type="Proteomes" id="UP000250275">
    <property type="component" value="Unassembled WGS sequence"/>
</dbReference>
<keyword evidence="2" id="KW-1185">Reference proteome</keyword>
<name>A0A310SA98_9HYME</name>
<organism evidence="1 2">
    <name type="scientific">Eufriesea mexicana</name>
    <dbReference type="NCBI Taxonomy" id="516756"/>
    <lineage>
        <taxon>Eukaryota</taxon>
        <taxon>Metazoa</taxon>
        <taxon>Ecdysozoa</taxon>
        <taxon>Arthropoda</taxon>
        <taxon>Hexapoda</taxon>
        <taxon>Insecta</taxon>
        <taxon>Pterygota</taxon>
        <taxon>Neoptera</taxon>
        <taxon>Endopterygota</taxon>
        <taxon>Hymenoptera</taxon>
        <taxon>Apocrita</taxon>
        <taxon>Aculeata</taxon>
        <taxon>Apoidea</taxon>
        <taxon>Anthophila</taxon>
        <taxon>Apidae</taxon>
        <taxon>Eufriesea</taxon>
    </lineage>
</organism>
<gene>
    <name evidence="1" type="ORF">WN48_06387</name>
</gene>
<sequence>MKRAREIGRMRGKRVEDVKGGLKRCEEMSCRQGRGWQRRSAIVFPRRHAPFSVRVELRGHLDCASSSFRLWDLDNGSRRIWQSVGTLGGQEFVDGAGC</sequence>
<protein>
    <submittedName>
        <fullName evidence="1">Uncharacterized protein</fullName>
    </submittedName>
</protein>
<dbReference type="AlphaFoldDB" id="A0A310SA98"/>
<reference evidence="1 2" key="1">
    <citation type="submission" date="2015-07" db="EMBL/GenBank/DDBJ databases">
        <title>The genome of Eufriesea mexicana.</title>
        <authorList>
            <person name="Pan H."/>
            <person name="Kapheim K."/>
        </authorList>
    </citation>
    <scope>NUCLEOTIDE SEQUENCE [LARGE SCALE GENOMIC DNA]</scope>
    <source>
        <strain evidence="1">0111107269</strain>
        <tissue evidence="1">Whole body</tissue>
    </source>
</reference>
<accession>A0A310SA98</accession>
<proteinExistence type="predicted"/>